<protein>
    <recommendedName>
        <fullName evidence="5">Methanethiol oxidase</fullName>
    </recommendedName>
</protein>
<evidence type="ECO:0008006" key="5">
    <source>
        <dbReference type="Google" id="ProtNLM"/>
    </source>
</evidence>
<sequence length="479" mass="52714">MSGYKDGDKPSCCARDGFATPLEAMKNGEPEKVIYIPAVQMEKGTKPDYLATVDVDPKSPTYSQVIHRLHMAEPGDELHHLGWNACSSCRGQTGRPTHSFIVAPGVLSGNIHIIDVKSDPKAPKLHKTIPGPEILSKVGAALPHTTHCAPDELIMSFMGSGTAKDGFKPEGAGFVSFDPRTFEIKRRWEAGPKAPTFGYDFWYQLRHDVMISSEWGDPDCFTKGFNPGHVSEGKYGNKLYVWNFKDHTLKQEIDLGAGAIPLEVRFLHNPEKPVAFTGCALSSEMIQITPKSDGQWAAKCVIKVDPIPVTGWALPHMPGLITDFLISMDDRFLYLSNWLHGDVRQYDLSGEEPKLVGQFFVGGSMKRGGPVKRTDGEEQPEALVVKGVEIQGGAQMVQLSLDGKRLYVSTSLFSSWDKQFYPDMATRGAQMIQLDVDTEKGGLTLNPDFLVDFGQEPDGPVLCHEMRLPGGDCTSDIFL</sequence>
<dbReference type="Proteomes" id="UP001642484">
    <property type="component" value="Unassembled WGS sequence"/>
</dbReference>
<gene>
    <name evidence="3" type="ORF">CCMP2556_LOCUS29797</name>
</gene>
<accession>A0ABP0NDT8</accession>
<evidence type="ECO:0000256" key="1">
    <source>
        <dbReference type="ARBA" id="ARBA00005606"/>
    </source>
</evidence>
<name>A0ABP0NDT8_9DINO</name>
<dbReference type="PANTHER" id="PTHR23300:SF0">
    <property type="entry name" value="METHANETHIOL OXIDASE"/>
    <property type="match status" value="1"/>
</dbReference>
<evidence type="ECO:0000313" key="4">
    <source>
        <dbReference type="Proteomes" id="UP001642484"/>
    </source>
</evidence>
<comment type="similarity">
    <text evidence="1">Belongs to the selenium-binding protein family.</text>
</comment>
<dbReference type="InterPro" id="IPR008826">
    <property type="entry name" value="Se-bd"/>
</dbReference>
<comment type="caution">
    <text evidence="3">The sequence shown here is derived from an EMBL/GenBank/DDBJ whole genome shotgun (WGS) entry which is preliminary data.</text>
</comment>
<dbReference type="Pfam" id="PF05694">
    <property type="entry name" value="SBP56"/>
    <property type="match status" value="1"/>
</dbReference>
<evidence type="ECO:0000256" key="2">
    <source>
        <dbReference type="ARBA" id="ARBA00023266"/>
    </source>
</evidence>
<dbReference type="PANTHER" id="PTHR23300">
    <property type="entry name" value="METHANETHIOL OXIDASE"/>
    <property type="match status" value="1"/>
</dbReference>
<organism evidence="3 4">
    <name type="scientific">Durusdinium trenchii</name>
    <dbReference type="NCBI Taxonomy" id="1381693"/>
    <lineage>
        <taxon>Eukaryota</taxon>
        <taxon>Sar</taxon>
        <taxon>Alveolata</taxon>
        <taxon>Dinophyceae</taxon>
        <taxon>Suessiales</taxon>
        <taxon>Symbiodiniaceae</taxon>
        <taxon>Durusdinium</taxon>
    </lineage>
</organism>
<proteinExistence type="inferred from homology"/>
<keyword evidence="2" id="KW-0711">Selenium</keyword>
<dbReference type="EMBL" id="CAXAMN010021529">
    <property type="protein sequence ID" value="CAK9060564.1"/>
    <property type="molecule type" value="Genomic_DNA"/>
</dbReference>
<reference evidence="3 4" key="1">
    <citation type="submission" date="2024-02" db="EMBL/GenBank/DDBJ databases">
        <authorList>
            <person name="Chen Y."/>
            <person name="Shah S."/>
            <person name="Dougan E. K."/>
            <person name="Thang M."/>
            <person name="Chan C."/>
        </authorList>
    </citation>
    <scope>NUCLEOTIDE SEQUENCE [LARGE SCALE GENOMIC DNA]</scope>
</reference>
<dbReference type="SUPFAM" id="SSF75011">
    <property type="entry name" value="3-carboxy-cis,cis-mucoante lactonizing enzyme"/>
    <property type="match status" value="1"/>
</dbReference>
<evidence type="ECO:0000313" key="3">
    <source>
        <dbReference type="EMBL" id="CAK9060564.1"/>
    </source>
</evidence>
<keyword evidence="4" id="KW-1185">Reference proteome</keyword>